<accession>A0AA39CBQ5</accession>
<protein>
    <submittedName>
        <fullName evidence="1">Uncharacterized protein</fullName>
    </submittedName>
</protein>
<proteinExistence type="predicted"/>
<name>A0AA39CBQ5_9EURO</name>
<comment type="caution">
    <text evidence="1">The sequence shown here is derived from an EMBL/GenBank/DDBJ whole genome shotgun (WGS) entry which is preliminary data.</text>
</comment>
<dbReference type="Proteomes" id="UP001172673">
    <property type="component" value="Unassembled WGS sequence"/>
</dbReference>
<sequence>MDEAAQSLFAMEAARHKKAMEEREPEFQKLMAMWSARKDEVEDDPKYKEAVKIIETMFVRKAALKTIEKAKIKIDASYDIMRASLKEDVEKVRGRYHLIVGENVDGEETDDDAGALQEVFDAWISSIHETTLKKIRDMGTGIQAKKERQSRANRT</sequence>
<evidence type="ECO:0000313" key="1">
    <source>
        <dbReference type="EMBL" id="KAJ9602451.1"/>
    </source>
</evidence>
<reference evidence="1" key="1">
    <citation type="submission" date="2022-10" db="EMBL/GenBank/DDBJ databases">
        <title>Culturing micro-colonial fungi from biological soil crusts in the Mojave desert and describing Neophaeococcomyces mojavensis, and introducing the new genera and species Taxawa tesnikishii.</title>
        <authorList>
            <person name="Kurbessoian T."/>
            <person name="Stajich J.E."/>
        </authorList>
    </citation>
    <scope>NUCLEOTIDE SEQUENCE</scope>
    <source>
        <strain evidence="1">TK_41</strain>
    </source>
</reference>
<organism evidence="1 2">
    <name type="scientific">Cladophialophora chaetospira</name>
    <dbReference type="NCBI Taxonomy" id="386627"/>
    <lineage>
        <taxon>Eukaryota</taxon>
        <taxon>Fungi</taxon>
        <taxon>Dikarya</taxon>
        <taxon>Ascomycota</taxon>
        <taxon>Pezizomycotina</taxon>
        <taxon>Eurotiomycetes</taxon>
        <taxon>Chaetothyriomycetidae</taxon>
        <taxon>Chaetothyriales</taxon>
        <taxon>Herpotrichiellaceae</taxon>
        <taxon>Cladophialophora</taxon>
    </lineage>
</organism>
<evidence type="ECO:0000313" key="2">
    <source>
        <dbReference type="Proteomes" id="UP001172673"/>
    </source>
</evidence>
<gene>
    <name evidence="1" type="ORF">H2200_012993</name>
</gene>
<dbReference type="AlphaFoldDB" id="A0AA39CBQ5"/>
<dbReference type="EMBL" id="JAPDRK010000026">
    <property type="protein sequence ID" value="KAJ9602451.1"/>
    <property type="molecule type" value="Genomic_DNA"/>
</dbReference>
<keyword evidence="2" id="KW-1185">Reference proteome</keyword>